<proteinExistence type="predicted"/>
<dbReference type="GeneID" id="98143904"/>
<dbReference type="RefSeq" id="XP_070887347.1">
    <property type="nucleotide sequence ID" value="XM_071028832.1"/>
</dbReference>
<dbReference type="Proteomes" id="UP001610432">
    <property type="component" value="Unassembled WGS sequence"/>
</dbReference>
<sequence>MTLLGRTKAKKVEFHAWPPTFNEASSQEDLSREGRGARRAARNRSASQEAWRPPSEAFSDDEGIILPKLPKRVLKKAAKR</sequence>
<evidence type="ECO:0000313" key="3">
    <source>
        <dbReference type="Proteomes" id="UP001610432"/>
    </source>
</evidence>
<protein>
    <submittedName>
        <fullName evidence="2">Uncharacterized protein</fullName>
    </submittedName>
</protein>
<name>A0ABR4LUZ5_9EURO</name>
<keyword evidence="3" id="KW-1185">Reference proteome</keyword>
<comment type="caution">
    <text evidence="2">The sequence shown here is derived from an EMBL/GenBank/DDBJ whole genome shotgun (WGS) entry which is preliminary data.</text>
</comment>
<reference evidence="2 3" key="1">
    <citation type="submission" date="2024-07" db="EMBL/GenBank/DDBJ databases">
        <title>Section-level genome sequencing and comparative genomics of Aspergillus sections Usti and Cavernicolus.</title>
        <authorList>
            <consortium name="Lawrence Berkeley National Laboratory"/>
            <person name="Nybo J.L."/>
            <person name="Vesth T.C."/>
            <person name="Theobald S."/>
            <person name="Frisvad J.C."/>
            <person name="Larsen T.O."/>
            <person name="Kjaerboelling I."/>
            <person name="Rothschild-Mancinelli K."/>
            <person name="Lyhne E.K."/>
            <person name="Kogle M.E."/>
            <person name="Barry K."/>
            <person name="Clum A."/>
            <person name="Na H."/>
            <person name="Ledsgaard L."/>
            <person name="Lin J."/>
            <person name="Lipzen A."/>
            <person name="Kuo A."/>
            <person name="Riley R."/>
            <person name="Mondo S."/>
            <person name="Labutti K."/>
            <person name="Haridas S."/>
            <person name="Pangalinan J."/>
            <person name="Salamov A.A."/>
            <person name="Simmons B.A."/>
            <person name="Magnuson J.K."/>
            <person name="Chen J."/>
            <person name="Drula E."/>
            <person name="Henrissat B."/>
            <person name="Wiebenga A."/>
            <person name="Lubbers R.J."/>
            <person name="Gomes A.C."/>
            <person name="Macurrencykelacurrency M.R."/>
            <person name="Stajich J."/>
            <person name="Grigoriev I.V."/>
            <person name="Mortensen U.H."/>
            <person name="De Vries R.P."/>
            <person name="Baker S.E."/>
            <person name="Andersen M.R."/>
        </authorList>
    </citation>
    <scope>NUCLEOTIDE SEQUENCE [LARGE SCALE GENOMIC DNA]</scope>
    <source>
        <strain evidence="2 3">CBS 449.75</strain>
    </source>
</reference>
<accession>A0ABR4LUZ5</accession>
<evidence type="ECO:0000313" key="2">
    <source>
        <dbReference type="EMBL" id="KAL2868368.1"/>
    </source>
</evidence>
<gene>
    <name evidence="2" type="ORF">BJX67DRAFT_350626</name>
</gene>
<organism evidence="2 3">
    <name type="scientific">Aspergillus lucknowensis</name>
    <dbReference type="NCBI Taxonomy" id="176173"/>
    <lineage>
        <taxon>Eukaryota</taxon>
        <taxon>Fungi</taxon>
        <taxon>Dikarya</taxon>
        <taxon>Ascomycota</taxon>
        <taxon>Pezizomycotina</taxon>
        <taxon>Eurotiomycetes</taxon>
        <taxon>Eurotiomycetidae</taxon>
        <taxon>Eurotiales</taxon>
        <taxon>Aspergillaceae</taxon>
        <taxon>Aspergillus</taxon>
        <taxon>Aspergillus subgen. Nidulantes</taxon>
    </lineage>
</organism>
<feature type="region of interest" description="Disordered" evidence="1">
    <location>
        <begin position="14"/>
        <end position="63"/>
    </location>
</feature>
<dbReference type="EMBL" id="JBFXLQ010000014">
    <property type="protein sequence ID" value="KAL2868368.1"/>
    <property type="molecule type" value="Genomic_DNA"/>
</dbReference>
<evidence type="ECO:0000256" key="1">
    <source>
        <dbReference type="SAM" id="MobiDB-lite"/>
    </source>
</evidence>